<feature type="compositionally biased region" description="Acidic residues" evidence="1">
    <location>
        <begin position="954"/>
        <end position="966"/>
    </location>
</feature>
<name>A0AAD9ICH0_9PEZI</name>
<evidence type="ECO:0000256" key="2">
    <source>
        <dbReference type="SAM" id="SignalP"/>
    </source>
</evidence>
<keyword evidence="4" id="KW-1185">Reference proteome</keyword>
<dbReference type="AlphaFoldDB" id="A0AAD9ICH0"/>
<reference evidence="3" key="1">
    <citation type="journal article" date="2023" name="Mol. Plant Microbe Interact.">
        <title>Elucidating the Obligate Nature and Biological Capacity of an Invasive Fungal Corn Pathogen.</title>
        <authorList>
            <person name="MacCready J.S."/>
            <person name="Roggenkamp E.M."/>
            <person name="Gdanetz K."/>
            <person name="Chilvers M.I."/>
        </authorList>
    </citation>
    <scope>NUCLEOTIDE SEQUENCE</scope>
    <source>
        <strain evidence="3">PM02</strain>
    </source>
</reference>
<gene>
    <name evidence="3" type="ORF">P8C59_008766</name>
</gene>
<comment type="caution">
    <text evidence="3">The sequence shown here is derived from an EMBL/GenBank/DDBJ whole genome shotgun (WGS) entry which is preliminary data.</text>
</comment>
<feature type="compositionally biased region" description="Low complexity" evidence="1">
    <location>
        <begin position="63"/>
        <end position="94"/>
    </location>
</feature>
<dbReference type="PANTHER" id="PTHR41244">
    <property type="entry name" value="RHAMNAN SYNTHESIS F"/>
    <property type="match status" value="1"/>
</dbReference>
<accession>A0AAD9ICH0</accession>
<sequence length="966" mass="105399">MVVLAALVWILALWHQSAISPLLSLDALKHHFSLPPSSSSSSSSSSSQDGGDKLVGNPGGHQSPSSSSTHPSSHSSGSSHAPASPSSPLSSAAATEEEQQEEALSWFQALTQGKASADKATDAAQGHPWDYSIKPLVFVFPGIYPMTKNEPHRPSASVWDMVRKAQYNPVGQQTIRPAESIGYYSLLDLEERRRYGDLVRQTGMYGIVFSHYWFGQAAMAAPLELMLQDGQPDVPFMLHWANHRWKSTRATRRAAKEQPEEADAPATPNAVAAWRRHFDWLLPFFRHPKYIRSNGKLQLGIHDHTLLGPAAQPMFDAFRAWTLAEGLGGLEMFEITKPTNKSEPNTVLDGLIELAPLASTSADGTTWPAVPRTAPIYHRGATAGWDATPRNRPGEMTRYHGWNHPSLWTQQLLRLMERIKTDPNPSHNENFLFVNSLNRWDQGSALEPSMQWGDAFGRAMKAAMEAQASIPWKQDLIVHSSATQKQIAADLGKDGPVNESRVDVCVLVRASRPGPAFAFPNGLPELFASLREQKNARWRAVVVPTTIESDYAELTKAQTYEAYDPRIMAPDIPESVYGPAKVNEFAVVDYVSHRLEQISPACASAEYILFARHDSVYTPTTFDLASSAGRNPGDIIGLNYATEQTSALMAEPASPAEYCNALLEPDGSDAVTVAARIPSRTISLEAVLLRQAKLRTNVLSIGRAVETAHTEAAFLARLVKQGWKFTPPADADADADADATARTPADAAAAAAAVDAIPRARPRATSSPAASRPARASVYAVGRAHLVGARTFPACAKVGNIWLHAPAKQRRYPSGCYTSTQLDMMTFYNRTHFDLEHWRASGFCLRLSAAGVQFVRDYPISSQPDRMAATAAMVAQKVAAAKEKEGADKKPKKKPQGKTMKDKAAEAKLAEAKLAEAKLAEEKKAAEEKKEAELAETEAPEMQAAERQAAQVLEPDEEEDDDEADE</sequence>
<protein>
    <submittedName>
        <fullName evidence="3">Uncharacterized protein</fullName>
    </submittedName>
</protein>
<feature type="chain" id="PRO_5042045625" evidence="2">
    <location>
        <begin position="20"/>
        <end position="966"/>
    </location>
</feature>
<dbReference type="EMBL" id="JAQQPM010000008">
    <property type="protein sequence ID" value="KAK2074570.1"/>
    <property type="molecule type" value="Genomic_DNA"/>
</dbReference>
<feature type="compositionally biased region" description="Basic and acidic residues" evidence="1">
    <location>
        <begin position="920"/>
        <end position="933"/>
    </location>
</feature>
<proteinExistence type="predicted"/>
<evidence type="ECO:0000313" key="3">
    <source>
        <dbReference type="EMBL" id="KAK2074570.1"/>
    </source>
</evidence>
<evidence type="ECO:0000256" key="1">
    <source>
        <dbReference type="SAM" id="MobiDB-lite"/>
    </source>
</evidence>
<feature type="region of interest" description="Disordered" evidence="1">
    <location>
        <begin position="881"/>
        <end position="908"/>
    </location>
</feature>
<feature type="compositionally biased region" description="Basic and acidic residues" evidence="1">
    <location>
        <begin position="899"/>
        <end position="908"/>
    </location>
</feature>
<feature type="region of interest" description="Disordered" evidence="1">
    <location>
        <begin position="920"/>
        <end position="966"/>
    </location>
</feature>
<feature type="region of interest" description="Disordered" evidence="1">
    <location>
        <begin position="34"/>
        <end position="103"/>
    </location>
</feature>
<keyword evidence="2" id="KW-0732">Signal</keyword>
<feature type="signal peptide" evidence="2">
    <location>
        <begin position="1"/>
        <end position="19"/>
    </location>
</feature>
<evidence type="ECO:0000313" key="4">
    <source>
        <dbReference type="Proteomes" id="UP001217918"/>
    </source>
</evidence>
<dbReference type="Pfam" id="PF14307">
    <property type="entry name" value="Glyco_tran_WbsX"/>
    <property type="match status" value="2"/>
</dbReference>
<dbReference type="Gene3D" id="3.20.20.80">
    <property type="entry name" value="Glycosidases"/>
    <property type="match status" value="1"/>
</dbReference>
<organism evidence="3 4">
    <name type="scientific">Phyllachora maydis</name>
    <dbReference type="NCBI Taxonomy" id="1825666"/>
    <lineage>
        <taxon>Eukaryota</taxon>
        <taxon>Fungi</taxon>
        <taxon>Dikarya</taxon>
        <taxon>Ascomycota</taxon>
        <taxon>Pezizomycotina</taxon>
        <taxon>Sordariomycetes</taxon>
        <taxon>Sordariomycetidae</taxon>
        <taxon>Phyllachorales</taxon>
        <taxon>Phyllachoraceae</taxon>
        <taxon>Phyllachora</taxon>
    </lineage>
</organism>
<dbReference type="Proteomes" id="UP001217918">
    <property type="component" value="Unassembled WGS sequence"/>
</dbReference>
<feature type="compositionally biased region" description="Low complexity" evidence="1">
    <location>
        <begin position="37"/>
        <end position="47"/>
    </location>
</feature>
<dbReference type="InterPro" id="IPR032719">
    <property type="entry name" value="WbsX"/>
</dbReference>
<dbReference type="PANTHER" id="PTHR41244:SF1">
    <property type="entry name" value="GLYCOSYLTRANSFERASE"/>
    <property type="match status" value="1"/>
</dbReference>